<protein>
    <submittedName>
        <fullName evidence="1">Uncharacterized protein</fullName>
    </submittedName>
</protein>
<sequence length="70" mass="7820">MINELNSAIGTANLLTSTLRRAHHLENGHQLKPFQMNQRITMFSHVHQSLCGFFAAASIEAPFGSIRNIE</sequence>
<dbReference type="EMBL" id="SJPV01000023">
    <property type="protein sequence ID" value="TWU29150.1"/>
    <property type="molecule type" value="Genomic_DNA"/>
</dbReference>
<evidence type="ECO:0000313" key="2">
    <source>
        <dbReference type="Proteomes" id="UP000319143"/>
    </source>
</evidence>
<comment type="caution">
    <text evidence="1">The sequence shown here is derived from an EMBL/GenBank/DDBJ whole genome shotgun (WGS) entry which is preliminary data.</text>
</comment>
<evidence type="ECO:0000313" key="1">
    <source>
        <dbReference type="EMBL" id="TWU29150.1"/>
    </source>
</evidence>
<reference evidence="1 2" key="1">
    <citation type="submission" date="2019-02" db="EMBL/GenBank/DDBJ databases">
        <title>Deep-cultivation of Planctomycetes and their phenomic and genomic characterization uncovers novel biology.</title>
        <authorList>
            <person name="Wiegand S."/>
            <person name="Jogler M."/>
            <person name="Boedeker C."/>
            <person name="Pinto D."/>
            <person name="Vollmers J."/>
            <person name="Rivas-Marin E."/>
            <person name="Kohn T."/>
            <person name="Peeters S.H."/>
            <person name="Heuer A."/>
            <person name="Rast P."/>
            <person name="Oberbeckmann S."/>
            <person name="Bunk B."/>
            <person name="Jeske O."/>
            <person name="Meyerdierks A."/>
            <person name="Storesund J.E."/>
            <person name="Kallscheuer N."/>
            <person name="Luecker S."/>
            <person name="Lage O.M."/>
            <person name="Pohl T."/>
            <person name="Merkel B.J."/>
            <person name="Hornburger P."/>
            <person name="Mueller R.-W."/>
            <person name="Bruemmer F."/>
            <person name="Labrenz M."/>
            <person name="Spormann A.M."/>
            <person name="Op Den Camp H."/>
            <person name="Overmann J."/>
            <person name="Amann R."/>
            <person name="Jetten M.S.M."/>
            <person name="Mascher T."/>
            <person name="Medema M.H."/>
            <person name="Devos D.P."/>
            <person name="Kaster A.-K."/>
            <person name="Ovreas L."/>
            <person name="Rohde M."/>
            <person name="Galperin M.Y."/>
            <person name="Jogler C."/>
        </authorList>
    </citation>
    <scope>NUCLEOTIDE SEQUENCE [LARGE SCALE GENOMIC DNA]</scope>
    <source>
        <strain evidence="1 2">Poly41</strain>
    </source>
</reference>
<dbReference type="AlphaFoldDB" id="A0A5C6CX97"/>
<accession>A0A5C6CX97</accession>
<organism evidence="1 2">
    <name type="scientific">Novipirellula artificiosorum</name>
    <dbReference type="NCBI Taxonomy" id="2528016"/>
    <lineage>
        <taxon>Bacteria</taxon>
        <taxon>Pseudomonadati</taxon>
        <taxon>Planctomycetota</taxon>
        <taxon>Planctomycetia</taxon>
        <taxon>Pirellulales</taxon>
        <taxon>Pirellulaceae</taxon>
        <taxon>Novipirellula</taxon>
    </lineage>
</organism>
<gene>
    <name evidence="1" type="ORF">Poly41_67220</name>
</gene>
<dbReference type="Proteomes" id="UP000319143">
    <property type="component" value="Unassembled WGS sequence"/>
</dbReference>
<name>A0A5C6CX97_9BACT</name>
<proteinExistence type="predicted"/>
<keyword evidence="2" id="KW-1185">Reference proteome</keyword>